<gene>
    <name evidence="1" type="ORF">HF325_001679</name>
</gene>
<evidence type="ECO:0000313" key="1">
    <source>
        <dbReference type="EMBL" id="KAF8004231.1"/>
    </source>
</evidence>
<evidence type="ECO:0000313" key="2">
    <source>
        <dbReference type="Proteomes" id="UP000649328"/>
    </source>
</evidence>
<dbReference type="AlphaFoldDB" id="A0A8H7GX50"/>
<organism evidence="1 2">
    <name type="scientific">Metschnikowia pulcherrima</name>
    <dbReference type="NCBI Taxonomy" id="27326"/>
    <lineage>
        <taxon>Eukaryota</taxon>
        <taxon>Fungi</taxon>
        <taxon>Dikarya</taxon>
        <taxon>Ascomycota</taxon>
        <taxon>Saccharomycotina</taxon>
        <taxon>Pichiomycetes</taxon>
        <taxon>Metschnikowiaceae</taxon>
        <taxon>Metschnikowia</taxon>
    </lineage>
</organism>
<accession>A0A8H7GX50</accession>
<dbReference type="Proteomes" id="UP000649328">
    <property type="component" value="Unassembled WGS sequence"/>
</dbReference>
<name>A0A8H7GX50_9ASCO</name>
<protein>
    <submittedName>
        <fullName evidence="1">Uncharacterized protein</fullName>
    </submittedName>
</protein>
<reference evidence="1" key="1">
    <citation type="submission" date="2020-10" db="EMBL/GenBank/DDBJ databases">
        <title>The Whole-Genome Sequence of Metschnikowia persimmonesis, a Novel Endophytic Yeast Species Isolated from Medicinal Plant Diospyros kaki Thumb.</title>
        <authorList>
            <person name="Rahmat E."/>
            <person name="Kang Y."/>
        </authorList>
    </citation>
    <scope>NUCLEOTIDE SEQUENCE</scope>
    <source>
        <strain evidence="1">KIOM G15050</strain>
    </source>
</reference>
<keyword evidence="2" id="KW-1185">Reference proteome</keyword>
<dbReference type="EMBL" id="JACBPP010000002">
    <property type="protein sequence ID" value="KAF8004231.1"/>
    <property type="molecule type" value="Genomic_DNA"/>
</dbReference>
<comment type="caution">
    <text evidence="1">The sequence shown here is derived from an EMBL/GenBank/DDBJ whole genome shotgun (WGS) entry which is preliminary data.</text>
</comment>
<sequence>MVAPRSKRWGRIRSARPLRILSGSSGTIAELAFLLPLNPGNEKQRRNLVDKPLNPRILLRLAILREKMSVRLLAGE</sequence>
<proteinExistence type="predicted"/>